<dbReference type="EMBL" id="MGFS01000006">
    <property type="protein sequence ID" value="OGM11977.1"/>
    <property type="molecule type" value="Genomic_DNA"/>
</dbReference>
<dbReference type="AlphaFoldDB" id="A0A1F7XAD7"/>
<evidence type="ECO:0000259" key="1">
    <source>
        <dbReference type="Pfam" id="PF14478"/>
    </source>
</evidence>
<dbReference type="Gene3D" id="2.170.130.30">
    <property type="match status" value="1"/>
</dbReference>
<organism evidence="2 3">
    <name type="scientific">Candidatus Woesebacteria bacterium RBG_16_34_12</name>
    <dbReference type="NCBI Taxonomy" id="1802480"/>
    <lineage>
        <taxon>Bacteria</taxon>
        <taxon>Candidatus Woeseibacteriota</taxon>
    </lineage>
</organism>
<reference evidence="2 3" key="1">
    <citation type="journal article" date="2016" name="Nat. Commun.">
        <title>Thousands of microbial genomes shed light on interconnected biogeochemical processes in an aquifer system.</title>
        <authorList>
            <person name="Anantharaman K."/>
            <person name="Brown C.T."/>
            <person name="Hug L.A."/>
            <person name="Sharon I."/>
            <person name="Castelle C.J."/>
            <person name="Probst A.J."/>
            <person name="Thomas B.C."/>
            <person name="Singh A."/>
            <person name="Wilkins M.J."/>
            <person name="Karaoz U."/>
            <person name="Brodie E.L."/>
            <person name="Williams K.H."/>
            <person name="Hubbard S.S."/>
            <person name="Banfield J.F."/>
        </authorList>
    </citation>
    <scope>NUCLEOTIDE SEQUENCE [LARGE SCALE GENOMIC DNA]</scope>
</reference>
<accession>A0A1F7XAD7</accession>
<gene>
    <name evidence="2" type="ORF">A2Z22_04825</name>
</gene>
<sequence length="157" mass="17284">MRRLFLLSSTIFLITLLVTLGLGYQALNNLIQIKNSQPSQTKTLGVETKDSNDQVASYVTLIINAGEGISSSYLLDAKEGTTVYSLLTKAQETGGIDLEIKQYDFGVLVNSINGFENSSEHAWIYFVNGKSGDVACDKYFLKSGDKVEWKYMTSSGE</sequence>
<proteinExistence type="predicted"/>
<evidence type="ECO:0000313" key="2">
    <source>
        <dbReference type="EMBL" id="OGM11977.1"/>
    </source>
</evidence>
<dbReference type="InterPro" id="IPR027954">
    <property type="entry name" value="Transcobalamin-like_C"/>
</dbReference>
<comment type="caution">
    <text evidence="2">The sequence shown here is derived from an EMBL/GenBank/DDBJ whole genome shotgun (WGS) entry which is preliminary data.</text>
</comment>
<dbReference type="Pfam" id="PF14478">
    <property type="entry name" value="DUF4430"/>
    <property type="match status" value="1"/>
</dbReference>
<dbReference type="Proteomes" id="UP000177053">
    <property type="component" value="Unassembled WGS sequence"/>
</dbReference>
<evidence type="ECO:0000313" key="3">
    <source>
        <dbReference type="Proteomes" id="UP000177053"/>
    </source>
</evidence>
<feature type="domain" description="Transcobalamin-like C-terminal" evidence="1">
    <location>
        <begin position="80"/>
        <end position="151"/>
    </location>
</feature>
<name>A0A1F7XAD7_9BACT</name>
<protein>
    <recommendedName>
        <fullName evidence="1">Transcobalamin-like C-terminal domain-containing protein</fullName>
    </recommendedName>
</protein>